<accession>A0A0L8G8G7</accession>
<reference evidence="1" key="1">
    <citation type="submission" date="2015-07" db="EMBL/GenBank/DDBJ databases">
        <title>MeaNS - Measles Nucleotide Surveillance Program.</title>
        <authorList>
            <person name="Tran T."/>
            <person name="Druce J."/>
        </authorList>
    </citation>
    <scope>NUCLEOTIDE SEQUENCE</scope>
    <source>
        <strain evidence="1">UCB-OBI-ISO-001</strain>
        <tissue evidence="1">Gonad</tissue>
    </source>
</reference>
<name>A0A0L8G8G7_OCTBM</name>
<gene>
    <name evidence="1" type="ORF">OCBIM_22038074mg</name>
</gene>
<evidence type="ECO:0000313" key="1">
    <source>
        <dbReference type="EMBL" id="KOF73336.1"/>
    </source>
</evidence>
<proteinExistence type="predicted"/>
<organism evidence="1">
    <name type="scientific">Octopus bimaculoides</name>
    <name type="common">California two-spotted octopus</name>
    <dbReference type="NCBI Taxonomy" id="37653"/>
    <lineage>
        <taxon>Eukaryota</taxon>
        <taxon>Metazoa</taxon>
        <taxon>Spiralia</taxon>
        <taxon>Lophotrochozoa</taxon>
        <taxon>Mollusca</taxon>
        <taxon>Cephalopoda</taxon>
        <taxon>Coleoidea</taxon>
        <taxon>Octopodiformes</taxon>
        <taxon>Octopoda</taxon>
        <taxon>Incirrata</taxon>
        <taxon>Octopodidae</taxon>
        <taxon>Octopus</taxon>
    </lineage>
</organism>
<dbReference type="AlphaFoldDB" id="A0A0L8G8G7"/>
<sequence>MSGLPSSLHTFNCNTERSLCTSSRSRCTSADFSFNSRILSCNSVSYLEMTDSFCRISLRSSGIKLLIRFASNVSPSITRWALWLAPFPILIIDFHPFCLLPNETLDPAIVDFFYLEPLGLFLF</sequence>
<dbReference type="EMBL" id="KQ423212">
    <property type="protein sequence ID" value="KOF73336.1"/>
    <property type="molecule type" value="Genomic_DNA"/>
</dbReference>
<protein>
    <submittedName>
        <fullName evidence="1">Uncharacterized protein</fullName>
    </submittedName>
</protein>